<gene>
    <name evidence="5" type="ordered locus">Mspyr1_55520</name>
</gene>
<keyword evidence="5" id="KW-0614">Plasmid</keyword>
<keyword evidence="2" id="KW-0805">Transcription regulation</keyword>
<accession>E6TPT1</accession>
<dbReference type="GO" id="GO:0045892">
    <property type="term" value="P:negative regulation of DNA-templated transcription"/>
    <property type="evidence" value="ECO:0007669"/>
    <property type="project" value="InterPro"/>
</dbReference>
<dbReference type="KEGG" id="msp:Mspyr1_55520"/>
<sequence length="129" mass="14433">MRVAVRVFGELETVVMARLWESGGSGTAREVVEQLRTDREIAYTTVLSTMENLYRKGHLLREREGKAFRYRTVLSHPEHIAALMREALSGGGEHDTAAVLAHFVGEMSADELAGLKEVIRRRGRTSPKP</sequence>
<evidence type="ECO:0000313" key="5">
    <source>
        <dbReference type="EMBL" id="ADU02050.1"/>
    </source>
</evidence>
<evidence type="ECO:0000256" key="3">
    <source>
        <dbReference type="ARBA" id="ARBA00023125"/>
    </source>
</evidence>
<geneLocation type="plasmid" evidence="5 6">
    <name>pMSPYR101</name>
</geneLocation>
<comment type="similarity">
    <text evidence="1">Belongs to the BlaI transcriptional regulatory family.</text>
</comment>
<keyword evidence="6" id="KW-1185">Reference proteome</keyword>
<dbReference type="InterPro" id="IPR036388">
    <property type="entry name" value="WH-like_DNA-bd_sf"/>
</dbReference>
<evidence type="ECO:0000256" key="1">
    <source>
        <dbReference type="ARBA" id="ARBA00011046"/>
    </source>
</evidence>
<dbReference type="Gene3D" id="1.10.10.10">
    <property type="entry name" value="Winged helix-like DNA-binding domain superfamily/Winged helix DNA-binding domain"/>
    <property type="match status" value="1"/>
</dbReference>
<keyword evidence="4" id="KW-0804">Transcription</keyword>
<name>E6TPT1_MYCSR</name>
<evidence type="ECO:0000256" key="4">
    <source>
        <dbReference type="ARBA" id="ARBA00023163"/>
    </source>
</evidence>
<dbReference type="EMBL" id="CP002386">
    <property type="protein sequence ID" value="ADU02050.1"/>
    <property type="molecule type" value="Genomic_DNA"/>
</dbReference>
<reference evidence="5 6" key="1">
    <citation type="journal article" date="2011" name="Stand. Genomic Sci.">
        <title>Complete genome sequence of Mycobacterium sp. strain (Spyr1) and reclassification to Mycobacterium gilvum Spyr1.</title>
        <authorList>
            <person name="Kallimanis A."/>
            <person name="Karabika E."/>
            <person name="Mavromatis K."/>
            <person name="Lapidus A."/>
            <person name="Labutti K.M."/>
            <person name="Liolios K."/>
            <person name="Ivanova N."/>
            <person name="Goodwin L."/>
            <person name="Woyke T."/>
            <person name="Velentzas A.D."/>
            <person name="Perisynakis A."/>
            <person name="Ouzounis C.C."/>
            <person name="Kyrpides N.C."/>
            <person name="Koukkou A.I."/>
            <person name="Drainas C."/>
        </authorList>
    </citation>
    <scope>NUCLEOTIDE SEQUENCE [LARGE SCALE GENOMIC DNA]</scope>
    <source>
        <strain evidence="6">DSM 45189 / LMG 24558 / Spyr1</strain>
    </source>
</reference>
<evidence type="ECO:0000256" key="2">
    <source>
        <dbReference type="ARBA" id="ARBA00023015"/>
    </source>
</evidence>
<protein>
    <submittedName>
        <fullName evidence="5">Predicted transcriptional regulator</fullName>
    </submittedName>
</protein>
<keyword evidence="3" id="KW-0238">DNA-binding</keyword>
<dbReference type="HOGENOM" id="CLU_119090_1_0_11"/>
<dbReference type="RefSeq" id="WP_013470257.1">
    <property type="nucleotide sequence ID" value="NC_014811.1"/>
</dbReference>
<organism evidence="5 6">
    <name type="scientific">Mycolicibacterium gilvum (strain DSM 45189 / LMG 24558 / Spyr1)</name>
    <name type="common">Mycobacterium gilvum</name>
    <dbReference type="NCBI Taxonomy" id="278137"/>
    <lineage>
        <taxon>Bacteria</taxon>
        <taxon>Bacillati</taxon>
        <taxon>Actinomycetota</taxon>
        <taxon>Actinomycetes</taxon>
        <taxon>Mycobacteriales</taxon>
        <taxon>Mycobacteriaceae</taxon>
        <taxon>Mycolicibacterium</taxon>
    </lineage>
</organism>
<proteinExistence type="inferred from homology"/>
<evidence type="ECO:0000313" key="6">
    <source>
        <dbReference type="Proteomes" id="UP000008916"/>
    </source>
</evidence>
<dbReference type="SUPFAM" id="SSF46785">
    <property type="entry name" value="Winged helix' DNA-binding domain"/>
    <property type="match status" value="1"/>
</dbReference>
<dbReference type="Pfam" id="PF03965">
    <property type="entry name" value="Penicillinase_R"/>
    <property type="match status" value="1"/>
</dbReference>
<dbReference type="InterPro" id="IPR036390">
    <property type="entry name" value="WH_DNA-bd_sf"/>
</dbReference>
<dbReference type="InterPro" id="IPR005650">
    <property type="entry name" value="BlaI_family"/>
</dbReference>
<dbReference type="AlphaFoldDB" id="E6TPT1"/>
<dbReference type="GO" id="GO:0003677">
    <property type="term" value="F:DNA binding"/>
    <property type="evidence" value="ECO:0007669"/>
    <property type="project" value="UniProtKB-KW"/>
</dbReference>
<dbReference type="Gene3D" id="6.10.140.850">
    <property type="match status" value="1"/>
</dbReference>
<dbReference type="Proteomes" id="UP000008916">
    <property type="component" value="Plasmid pMSPYR101"/>
</dbReference>